<keyword evidence="2" id="KW-1185">Reference proteome</keyword>
<evidence type="ECO:0000313" key="1">
    <source>
        <dbReference type="EMBL" id="GMH31619.1"/>
    </source>
</evidence>
<accession>A0AAD3Y8P2</accession>
<proteinExistence type="predicted"/>
<comment type="caution">
    <text evidence="1">The sequence shown here is derived from an EMBL/GenBank/DDBJ whole genome shotgun (WGS) entry which is preliminary data.</text>
</comment>
<dbReference type="AlphaFoldDB" id="A0AAD3Y8P2"/>
<dbReference type="EMBL" id="BSYO01000040">
    <property type="protein sequence ID" value="GMH31619.1"/>
    <property type="molecule type" value="Genomic_DNA"/>
</dbReference>
<protein>
    <submittedName>
        <fullName evidence="1">Uncharacterized protein</fullName>
    </submittedName>
</protein>
<dbReference type="Proteomes" id="UP001279734">
    <property type="component" value="Unassembled WGS sequence"/>
</dbReference>
<gene>
    <name evidence="1" type="ORF">Nepgr_033463</name>
</gene>
<organism evidence="1 2">
    <name type="scientific">Nepenthes gracilis</name>
    <name type="common">Slender pitcher plant</name>
    <dbReference type="NCBI Taxonomy" id="150966"/>
    <lineage>
        <taxon>Eukaryota</taxon>
        <taxon>Viridiplantae</taxon>
        <taxon>Streptophyta</taxon>
        <taxon>Embryophyta</taxon>
        <taxon>Tracheophyta</taxon>
        <taxon>Spermatophyta</taxon>
        <taxon>Magnoliopsida</taxon>
        <taxon>eudicotyledons</taxon>
        <taxon>Gunneridae</taxon>
        <taxon>Pentapetalae</taxon>
        <taxon>Caryophyllales</taxon>
        <taxon>Nepenthaceae</taxon>
        <taxon>Nepenthes</taxon>
    </lineage>
</organism>
<sequence>MTGNSLRKNELGFQSRTVSSRHFNDRHDSASRLQQLRARLYRNMLVETLASMHIGEKKNFGRSSQIYALIECRLINTLARVFIDRESSISAQSSDLLQPCLWIAQVLARQKQSGGPLLSSQVVYG</sequence>
<evidence type="ECO:0000313" key="2">
    <source>
        <dbReference type="Proteomes" id="UP001279734"/>
    </source>
</evidence>
<name>A0AAD3Y8P2_NEPGR</name>
<reference evidence="1" key="1">
    <citation type="submission" date="2023-05" db="EMBL/GenBank/DDBJ databases">
        <title>Nepenthes gracilis genome sequencing.</title>
        <authorList>
            <person name="Fukushima K."/>
        </authorList>
    </citation>
    <scope>NUCLEOTIDE SEQUENCE</scope>
    <source>
        <strain evidence="1">SING2019-196</strain>
    </source>
</reference>